<evidence type="ECO:0000313" key="4">
    <source>
        <dbReference type="WBParaSite" id="nRc.2.0.1.t09173-RA"/>
    </source>
</evidence>
<reference evidence="4" key="1">
    <citation type="submission" date="2022-11" db="UniProtKB">
        <authorList>
            <consortium name="WormBaseParasite"/>
        </authorList>
    </citation>
    <scope>IDENTIFICATION</scope>
</reference>
<keyword evidence="3" id="KW-1185">Reference proteome</keyword>
<keyword evidence="2" id="KW-1133">Transmembrane helix</keyword>
<organism evidence="3 4">
    <name type="scientific">Romanomermis culicivorax</name>
    <name type="common">Nematode worm</name>
    <dbReference type="NCBI Taxonomy" id="13658"/>
    <lineage>
        <taxon>Eukaryota</taxon>
        <taxon>Metazoa</taxon>
        <taxon>Ecdysozoa</taxon>
        <taxon>Nematoda</taxon>
        <taxon>Enoplea</taxon>
        <taxon>Dorylaimia</taxon>
        <taxon>Mermithida</taxon>
        <taxon>Mermithoidea</taxon>
        <taxon>Mermithidae</taxon>
        <taxon>Romanomermis</taxon>
    </lineage>
</organism>
<dbReference type="AlphaFoldDB" id="A0A915I4W1"/>
<feature type="region of interest" description="Disordered" evidence="1">
    <location>
        <begin position="89"/>
        <end position="112"/>
    </location>
</feature>
<evidence type="ECO:0000313" key="3">
    <source>
        <dbReference type="Proteomes" id="UP000887565"/>
    </source>
</evidence>
<accession>A0A915I4W1</accession>
<dbReference type="WBParaSite" id="nRc.2.0.1.t09173-RA">
    <property type="protein sequence ID" value="nRc.2.0.1.t09173-RA"/>
    <property type="gene ID" value="nRc.2.0.1.g09173"/>
</dbReference>
<feature type="compositionally biased region" description="Polar residues" evidence="1">
    <location>
        <begin position="94"/>
        <end position="103"/>
    </location>
</feature>
<dbReference type="Proteomes" id="UP000887565">
    <property type="component" value="Unplaced"/>
</dbReference>
<name>A0A915I4W1_ROMCU</name>
<feature type="transmembrane region" description="Helical" evidence="2">
    <location>
        <begin position="43"/>
        <end position="61"/>
    </location>
</feature>
<keyword evidence="2" id="KW-0812">Transmembrane</keyword>
<keyword evidence="2" id="KW-0472">Membrane</keyword>
<evidence type="ECO:0000256" key="1">
    <source>
        <dbReference type="SAM" id="MobiDB-lite"/>
    </source>
</evidence>
<protein>
    <submittedName>
        <fullName evidence="4">Uncharacterized protein</fullName>
    </submittedName>
</protein>
<evidence type="ECO:0000256" key="2">
    <source>
        <dbReference type="SAM" id="Phobius"/>
    </source>
</evidence>
<proteinExistence type="predicted"/>
<sequence length="112" mass="12543">MNENPNGSPTLLTASIGRQMAKHTAKTVRHEISNIAKIDKMQIAMRFFIYCYSFISIGIIMNHEGKPKVPSIVETAQNNEAVLFMPKTKKNRNNHTAESNADTTYFEKAKAG</sequence>